<proteinExistence type="predicted"/>
<gene>
    <name evidence="2" type="ORF">DB31_2224</name>
</gene>
<name>A0A085W9R7_9BACT</name>
<dbReference type="EMBL" id="JMCB01000014">
    <property type="protein sequence ID" value="KFE64430.1"/>
    <property type="molecule type" value="Genomic_DNA"/>
</dbReference>
<evidence type="ECO:0000313" key="3">
    <source>
        <dbReference type="Proteomes" id="UP000028725"/>
    </source>
</evidence>
<organism evidence="2 3">
    <name type="scientific">Hyalangium minutum</name>
    <dbReference type="NCBI Taxonomy" id="394096"/>
    <lineage>
        <taxon>Bacteria</taxon>
        <taxon>Pseudomonadati</taxon>
        <taxon>Myxococcota</taxon>
        <taxon>Myxococcia</taxon>
        <taxon>Myxococcales</taxon>
        <taxon>Cystobacterineae</taxon>
        <taxon>Archangiaceae</taxon>
        <taxon>Hyalangium</taxon>
    </lineage>
</organism>
<comment type="caution">
    <text evidence="2">The sequence shown here is derived from an EMBL/GenBank/DDBJ whole genome shotgun (WGS) entry which is preliminary data.</text>
</comment>
<accession>A0A085W9R7</accession>
<keyword evidence="3" id="KW-1185">Reference proteome</keyword>
<protein>
    <submittedName>
        <fullName evidence="2">Uncharacterized protein</fullName>
    </submittedName>
</protein>
<reference evidence="2 3" key="1">
    <citation type="submission" date="2014-04" db="EMBL/GenBank/DDBJ databases">
        <title>Genome assembly of Hyalangium minutum DSM 14724.</title>
        <authorList>
            <person name="Sharma G."/>
            <person name="Subramanian S."/>
        </authorList>
    </citation>
    <scope>NUCLEOTIDE SEQUENCE [LARGE SCALE GENOMIC DNA]</scope>
    <source>
        <strain evidence="2 3">DSM 14724</strain>
    </source>
</reference>
<dbReference type="AlphaFoldDB" id="A0A085W9R7"/>
<evidence type="ECO:0000256" key="1">
    <source>
        <dbReference type="SAM" id="MobiDB-lite"/>
    </source>
</evidence>
<evidence type="ECO:0000313" key="2">
    <source>
        <dbReference type="EMBL" id="KFE64430.1"/>
    </source>
</evidence>
<feature type="region of interest" description="Disordered" evidence="1">
    <location>
        <begin position="37"/>
        <end position="64"/>
    </location>
</feature>
<sequence length="64" mass="7392">MAAVLLLKVLRREQHPFVPLHRSGKIVSVSHEFCPRAGEENRPQKSQRPLESVVTPLTRRRVPR</sequence>
<dbReference type="Proteomes" id="UP000028725">
    <property type="component" value="Unassembled WGS sequence"/>
</dbReference>